<proteinExistence type="predicted"/>
<evidence type="ECO:0000313" key="1">
    <source>
        <dbReference type="EMBL" id="MBM7837259.1"/>
    </source>
</evidence>
<dbReference type="Proteomes" id="UP001179280">
    <property type="component" value="Unassembled WGS sequence"/>
</dbReference>
<reference evidence="1" key="1">
    <citation type="submission" date="2021-01" db="EMBL/GenBank/DDBJ databases">
        <title>Genomic Encyclopedia of Type Strains, Phase IV (KMG-IV): sequencing the most valuable type-strain genomes for metagenomic binning, comparative biology and taxonomic classification.</title>
        <authorList>
            <person name="Goeker M."/>
        </authorList>
    </citation>
    <scope>NUCLEOTIDE SEQUENCE</scope>
    <source>
        <strain evidence="1">DSM 21943</strain>
    </source>
</reference>
<keyword evidence="2" id="KW-1185">Reference proteome</keyword>
<dbReference type="EMBL" id="JAFBCV010000001">
    <property type="protein sequence ID" value="MBM7837259.1"/>
    <property type="molecule type" value="Genomic_DNA"/>
</dbReference>
<evidence type="ECO:0000313" key="2">
    <source>
        <dbReference type="Proteomes" id="UP001179280"/>
    </source>
</evidence>
<name>A0ABS2SP02_9BACI</name>
<gene>
    <name evidence="1" type="ORF">JOC54_000490</name>
</gene>
<dbReference type="RefSeq" id="WP_158332435.1">
    <property type="nucleotide sequence ID" value="NZ_JAFBCV010000001.1"/>
</dbReference>
<organism evidence="1 2">
    <name type="scientific">Shouchella xiaoxiensis</name>
    <dbReference type="NCBI Taxonomy" id="766895"/>
    <lineage>
        <taxon>Bacteria</taxon>
        <taxon>Bacillati</taxon>
        <taxon>Bacillota</taxon>
        <taxon>Bacilli</taxon>
        <taxon>Bacillales</taxon>
        <taxon>Bacillaceae</taxon>
        <taxon>Shouchella</taxon>
    </lineage>
</organism>
<sequence length="55" mass="6439">MYHLKRLVNGNTFILKNIHCLTDKVFLEFDNALQLAKKLNTINPQQPWSVAKIKE</sequence>
<accession>A0ABS2SP02</accession>
<protein>
    <submittedName>
        <fullName evidence="1">Uncharacterized protein</fullName>
    </submittedName>
</protein>
<comment type="caution">
    <text evidence="1">The sequence shown here is derived from an EMBL/GenBank/DDBJ whole genome shotgun (WGS) entry which is preliminary data.</text>
</comment>